<protein>
    <recommendedName>
        <fullName evidence="1">Protein kinase domain-containing protein</fullName>
    </recommendedName>
</protein>
<keyword evidence="3" id="KW-1185">Reference proteome</keyword>
<proteinExistence type="predicted"/>
<dbReference type="PANTHER" id="PTHR44329">
    <property type="entry name" value="SERINE/THREONINE-PROTEIN KINASE TNNI3K-RELATED"/>
    <property type="match status" value="1"/>
</dbReference>
<reference evidence="2 3" key="1">
    <citation type="submission" date="2024-04" db="EMBL/GenBank/DDBJ databases">
        <title>Tritrichomonas musculus Genome.</title>
        <authorList>
            <person name="Alves-Ferreira E."/>
            <person name="Grigg M."/>
            <person name="Lorenzi H."/>
            <person name="Galac M."/>
        </authorList>
    </citation>
    <scope>NUCLEOTIDE SEQUENCE [LARGE SCALE GENOMIC DNA]</scope>
    <source>
        <strain evidence="2 3">EAF2021</strain>
    </source>
</reference>
<dbReference type="Proteomes" id="UP001470230">
    <property type="component" value="Unassembled WGS sequence"/>
</dbReference>
<dbReference type="SUPFAM" id="SSF56112">
    <property type="entry name" value="Protein kinase-like (PK-like)"/>
    <property type="match status" value="1"/>
</dbReference>
<evidence type="ECO:0000313" key="3">
    <source>
        <dbReference type="Proteomes" id="UP001470230"/>
    </source>
</evidence>
<accession>A0ABR2J070</accession>
<dbReference type="PROSITE" id="PS50011">
    <property type="entry name" value="PROTEIN_KINASE_DOM"/>
    <property type="match status" value="1"/>
</dbReference>
<dbReference type="InterPro" id="IPR051681">
    <property type="entry name" value="Ser/Thr_Kinases-Pseudokinases"/>
</dbReference>
<dbReference type="Pfam" id="PF00069">
    <property type="entry name" value="Pkinase"/>
    <property type="match status" value="1"/>
</dbReference>
<dbReference type="InterPro" id="IPR000719">
    <property type="entry name" value="Prot_kinase_dom"/>
</dbReference>
<gene>
    <name evidence="2" type="ORF">M9Y10_008828</name>
</gene>
<comment type="caution">
    <text evidence="2">The sequence shown here is derived from an EMBL/GenBank/DDBJ whole genome shotgun (WGS) entry which is preliminary data.</text>
</comment>
<dbReference type="PANTHER" id="PTHR44329:SF214">
    <property type="entry name" value="PROTEIN KINASE DOMAIN-CONTAINING PROTEIN"/>
    <property type="match status" value="1"/>
</dbReference>
<evidence type="ECO:0000313" key="2">
    <source>
        <dbReference type="EMBL" id="KAK8870915.1"/>
    </source>
</evidence>
<sequence length="293" mass="34409">MSSKNCNNDSEKPLDLQDFKPIRRIDQDSFYLIKLIENIKTGEKFAAKEYITYEPYNVQCNLFNDERNAYLKLKHPTIVSYIGYSDIKIDEEYKSIIITEYIPKSLKNFGLELTNTNKYIILLGVAISLKYMHSQGVIHRNIRPKNIRLDDQLYPHICNFEFSYITDKELTETEMYDNIGTPLYLAPEICSEISYSYKVDVYSFAITMHQLITSQRTTKNFKIRDVIEGVRPDINLVQSRKMRDLIERCWSGDPSTRPNFIEIVEEMKSEELQRDFGANQEEISAYLDYLSTQ</sequence>
<evidence type="ECO:0000259" key="1">
    <source>
        <dbReference type="PROSITE" id="PS50011"/>
    </source>
</evidence>
<organism evidence="2 3">
    <name type="scientific">Tritrichomonas musculus</name>
    <dbReference type="NCBI Taxonomy" id="1915356"/>
    <lineage>
        <taxon>Eukaryota</taxon>
        <taxon>Metamonada</taxon>
        <taxon>Parabasalia</taxon>
        <taxon>Tritrichomonadida</taxon>
        <taxon>Tritrichomonadidae</taxon>
        <taxon>Tritrichomonas</taxon>
    </lineage>
</organism>
<dbReference type="EMBL" id="JAPFFF010000014">
    <property type="protein sequence ID" value="KAK8870915.1"/>
    <property type="molecule type" value="Genomic_DNA"/>
</dbReference>
<name>A0ABR2J070_9EUKA</name>
<dbReference type="InterPro" id="IPR011009">
    <property type="entry name" value="Kinase-like_dom_sf"/>
</dbReference>
<feature type="domain" description="Protein kinase" evidence="1">
    <location>
        <begin position="19"/>
        <end position="272"/>
    </location>
</feature>
<dbReference type="Gene3D" id="1.10.510.10">
    <property type="entry name" value="Transferase(Phosphotransferase) domain 1"/>
    <property type="match status" value="1"/>
</dbReference>